<keyword evidence="1" id="KW-0560">Oxidoreductase</keyword>
<dbReference type="Pfam" id="PF00389">
    <property type="entry name" value="2-Hacid_dh"/>
    <property type="match status" value="1"/>
</dbReference>
<sequence>MKTVQKPKIIVTRRLPDIVQTRLCDLFDTQLNLDDAPLSKPELIKAVQNADVLVPTVTDHIDADIINAAGPKLKLIANFGAGTDHIDRIAAHKKGIVITNTPGVLTEDTADFVLALILAVQRRLVEADKLTRDGLFTGW</sequence>
<dbReference type="EMBL" id="DRMN01000065">
    <property type="protein sequence ID" value="HFB54460.1"/>
    <property type="molecule type" value="Genomic_DNA"/>
</dbReference>
<dbReference type="GO" id="GO:0030267">
    <property type="term" value="F:glyoxylate reductase (NADPH) activity"/>
    <property type="evidence" value="ECO:0007669"/>
    <property type="project" value="TreeGrafter"/>
</dbReference>
<dbReference type="PANTHER" id="PTHR10996:SF283">
    <property type="entry name" value="GLYOXYLATE_HYDROXYPYRUVATE REDUCTASE B"/>
    <property type="match status" value="1"/>
</dbReference>
<accession>A0A7C3CAF8</accession>
<feature type="domain" description="D-isomer specific 2-hydroxyacid dehydrogenase catalytic" evidence="2">
    <location>
        <begin position="24"/>
        <end position="113"/>
    </location>
</feature>
<dbReference type="PANTHER" id="PTHR10996">
    <property type="entry name" value="2-HYDROXYACID DEHYDROGENASE-RELATED"/>
    <property type="match status" value="1"/>
</dbReference>
<comment type="caution">
    <text evidence="3">The sequence shown here is derived from an EMBL/GenBank/DDBJ whole genome shotgun (WGS) entry which is preliminary data.</text>
</comment>
<dbReference type="GO" id="GO:0016618">
    <property type="term" value="F:hydroxypyruvate reductase [NAD(P)H] activity"/>
    <property type="evidence" value="ECO:0007669"/>
    <property type="project" value="TreeGrafter"/>
</dbReference>
<evidence type="ECO:0000313" key="3">
    <source>
        <dbReference type="EMBL" id="HFB54460.1"/>
    </source>
</evidence>
<dbReference type="SUPFAM" id="SSF52283">
    <property type="entry name" value="Formate/glycerate dehydrogenase catalytic domain-like"/>
    <property type="match status" value="1"/>
</dbReference>
<dbReference type="GO" id="GO:0051287">
    <property type="term" value="F:NAD binding"/>
    <property type="evidence" value="ECO:0007669"/>
    <property type="project" value="InterPro"/>
</dbReference>
<dbReference type="InterPro" id="IPR050223">
    <property type="entry name" value="D-isomer_2-hydroxyacid_DH"/>
</dbReference>
<dbReference type="Gene3D" id="3.40.50.720">
    <property type="entry name" value="NAD(P)-binding Rossmann-like Domain"/>
    <property type="match status" value="2"/>
</dbReference>
<organism evidence="3">
    <name type="scientific">Hellea balneolensis</name>
    <dbReference type="NCBI Taxonomy" id="287478"/>
    <lineage>
        <taxon>Bacteria</taxon>
        <taxon>Pseudomonadati</taxon>
        <taxon>Pseudomonadota</taxon>
        <taxon>Alphaproteobacteria</taxon>
        <taxon>Maricaulales</taxon>
        <taxon>Robiginitomaculaceae</taxon>
        <taxon>Hellea</taxon>
    </lineage>
</organism>
<proteinExistence type="predicted"/>
<gene>
    <name evidence="3" type="ORF">ENJ46_00930</name>
</gene>
<name>A0A7C3CAF8_9PROT</name>
<dbReference type="GO" id="GO:0005829">
    <property type="term" value="C:cytosol"/>
    <property type="evidence" value="ECO:0007669"/>
    <property type="project" value="TreeGrafter"/>
</dbReference>
<dbReference type="InterPro" id="IPR006139">
    <property type="entry name" value="D-isomer_2_OHA_DH_cat_dom"/>
</dbReference>
<protein>
    <submittedName>
        <fullName evidence="3">D-glycerate dehydrogenase</fullName>
    </submittedName>
</protein>
<feature type="non-terminal residue" evidence="3">
    <location>
        <position position="139"/>
    </location>
</feature>
<evidence type="ECO:0000259" key="2">
    <source>
        <dbReference type="Pfam" id="PF00389"/>
    </source>
</evidence>
<dbReference type="AlphaFoldDB" id="A0A7C3CAF8"/>
<dbReference type="Proteomes" id="UP000886042">
    <property type="component" value="Unassembled WGS sequence"/>
</dbReference>
<reference evidence="3" key="1">
    <citation type="journal article" date="2020" name="mSystems">
        <title>Genome- and Community-Level Interaction Insights into Carbon Utilization and Element Cycling Functions of Hydrothermarchaeota in Hydrothermal Sediment.</title>
        <authorList>
            <person name="Zhou Z."/>
            <person name="Liu Y."/>
            <person name="Xu W."/>
            <person name="Pan J."/>
            <person name="Luo Z.H."/>
            <person name="Li M."/>
        </authorList>
    </citation>
    <scope>NUCLEOTIDE SEQUENCE [LARGE SCALE GENOMIC DNA]</scope>
    <source>
        <strain evidence="3">HyVt-489</strain>
    </source>
</reference>
<evidence type="ECO:0000256" key="1">
    <source>
        <dbReference type="ARBA" id="ARBA00023002"/>
    </source>
</evidence>
<dbReference type="FunFam" id="3.40.50.720:FF:000703">
    <property type="entry name" value="D-isomer specific 2-hydroxyacid dehydrogenase"/>
    <property type="match status" value="1"/>
</dbReference>